<protein>
    <submittedName>
        <fullName evidence="4">TPR repeat-containing protein YrrB</fullName>
    </submittedName>
</protein>
<evidence type="ECO:0000313" key="5">
    <source>
        <dbReference type="Proteomes" id="UP000317909"/>
    </source>
</evidence>
<evidence type="ECO:0000256" key="1">
    <source>
        <dbReference type="ARBA" id="ARBA00022737"/>
    </source>
</evidence>
<feature type="repeat" description="TPR" evidence="3">
    <location>
        <begin position="860"/>
        <end position="893"/>
    </location>
</feature>
<dbReference type="InterPro" id="IPR011990">
    <property type="entry name" value="TPR-like_helical_dom_sf"/>
</dbReference>
<accession>A0A517TRI5</accession>
<name>A0A517TRI5_9BACT</name>
<dbReference type="InterPro" id="IPR050498">
    <property type="entry name" value="Ycf3"/>
</dbReference>
<dbReference type="InterPro" id="IPR019734">
    <property type="entry name" value="TPR_rpt"/>
</dbReference>
<dbReference type="KEGG" id="llh:I41_01480"/>
<feature type="repeat" description="TPR" evidence="3">
    <location>
        <begin position="577"/>
        <end position="610"/>
    </location>
</feature>
<reference evidence="4 5" key="1">
    <citation type="submission" date="2019-02" db="EMBL/GenBank/DDBJ databases">
        <title>Deep-cultivation of Planctomycetes and their phenomic and genomic characterization uncovers novel biology.</title>
        <authorList>
            <person name="Wiegand S."/>
            <person name="Jogler M."/>
            <person name="Boedeker C."/>
            <person name="Pinto D."/>
            <person name="Vollmers J."/>
            <person name="Rivas-Marin E."/>
            <person name="Kohn T."/>
            <person name="Peeters S.H."/>
            <person name="Heuer A."/>
            <person name="Rast P."/>
            <person name="Oberbeckmann S."/>
            <person name="Bunk B."/>
            <person name="Jeske O."/>
            <person name="Meyerdierks A."/>
            <person name="Storesund J.E."/>
            <person name="Kallscheuer N."/>
            <person name="Luecker S."/>
            <person name="Lage O.M."/>
            <person name="Pohl T."/>
            <person name="Merkel B.J."/>
            <person name="Hornburger P."/>
            <person name="Mueller R.-W."/>
            <person name="Bruemmer F."/>
            <person name="Labrenz M."/>
            <person name="Spormann A.M."/>
            <person name="Op den Camp H."/>
            <person name="Overmann J."/>
            <person name="Amann R."/>
            <person name="Jetten M.S.M."/>
            <person name="Mascher T."/>
            <person name="Medema M.H."/>
            <person name="Devos D.P."/>
            <person name="Kaster A.-K."/>
            <person name="Ovreas L."/>
            <person name="Rohde M."/>
            <person name="Galperin M.Y."/>
            <person name="Jogler C."/>
        </authorList>
    </citation>
    <scope>NUCLEOTIDE SEQUENCE [LARGE SCALE GENOMIC DNA]</scope>
    <source>
        <strain evidence="4 5">I41</strain>
    </source>
</reference>
<dbReference type="SUPFAM" id="SSF48452">
    <property type="entry name" value="TPR-like"/>
    <property type="match status" value="4"/>
</dbReference>
<dbReference type="Pfam" id="PF13432">
    <property type="entry name" value="TPR_16"/>
    <property type="match status" value="4"/>
</dbReference>
<organism evidence="4 5">
    <name type="scientific">Lacipirellula limnantheis</name>
    <dbReference type="NCBI Taxonomy" id="2528024"/>
    <lineage>
        <taxon>Bacteria</taxon>
        <taxon>Pseudomonadati</taxon>
        <taxon>Planctomycetota</taxon>
        <taxon>Planctomycetia</taxon>
        <taxon>Pirellulales</taxon>
        <taxon>Lacipirellulaceae</taxon>
        <taxon>Lacipirellula</taxon>
    </lineage>
</organism>
<dbReference type="Proteomes" id="UP000317909">
    <property type="component" value="Chromosome"/>
</dbReference>
<sequence>MLPCIENTSTNAVDFGYFISIEAITLTPIEGCLSPHSLIDYYRALEVDLRNAIANCGKRDIYCFQLDFAITPNGRRTLYGTLRGVDDDDFALLLLKSCEKTPFPEVRRVFIGSMVAYSASDFGEFGFTPPFSLGFAELPPTVTEALELIAKRNIAHRTTEPVLPRERWWTQPLTRLKHLMARRRGSSSDSLPTGRESAPAELSFDEIQAAYDSGLSYIEHILPNDPNNPHLWFARALRRMDASEFEAAIADLTQCIRLAPHSFLAQLQRADCYIRSECLEKALADVNAAERIDPRNPHTHNTRAHIYSLLEAWPAVEQEFTSAIALAELDSNFWTERGRARFALPNREEDAVSDLETALRLNPYDLEALRLRVQCRYDLEPGQSERAWPLKGVTHVERLLRYGPPDPKALTFRAMIALHEGQHEEALRFCAAADELFPNHPFAVAVRGLVHAATNEPEKAFEDLGFAVAAGVEWPNIFLRRAVLHADQGEFESAIRELDDAIALKDNFWQAHQLRGQSLASIGEFERAEEELRRAKVMAPQEAGPPYWLGKIKQSLGDWEAACELFTECLNLEPTNLSGWIVRGRCRAQLGRHQAALDDFDEAVRIRPEFAEALIQRAALLFACQQHQRAADDLTTAIALQPHDPFLFVQRAQAWFQLEEFDRGLSDCDESIRLNSELAAAFFLRGCCLTQLGERERVEEDLAAAIRLLPEHADQYLAGSLAEQAHFHSRRDEYDLAIKCCDEAIGVSTACHKAFHVKGIALWRLEEFGAAIDVFSELIELAGESYAALSNRGHVYAEIGELDLALADLHRAVALTSEANLVESLATARSGLGFALAASGRFDEAETVFAASLEVNPRSGRTWYYRGRMKDSQGKIDEAVDCFKQALQGTKPSLPPAQRRRAIAYGEQHKQS</sequence>
<gene>
    <name evidence="4" type="primary">yrrB_1</name>
    <name evidence="4" type="ORF">I41_01480</name>
</gene>
<dbReference type="PANTHER" id="PTHR44858:SF1">
    <property type="entry name" value="UDP-N-ACETYLGLUCOSAMINE--PEPTIDE N-ACETYLGLUCOSAMINYLTRANSFERASE SPINDLY-RELATED"/>
    <property type="match status" value="1"/>
</dbReference>
<dbReference type="PROSITE" id="PS50005">
    <property type="entry name" value="TPR"/>
    <property type="match status" value="5"/>
</dbReference>
<evidence type="ECO:0000256" key="3">
    <source>
        <dbReference type="PROSITE-ProRule" id="PRU00339"/>
    </source>
</evidence>
<feature type="repeat" description="TPR" evidence="3">
    <location>
        <begin position="786"/>
        <end position="819"/>
    </location>
</feature>
<dbReference type="EMBL" id="CP036339">
    <property type="protein sequence ID" value="QDT70993.1"/>
    <property type="molecule type" value="Genomic_DNA"/>
</dbReference>
<feature type="repeat" description="TPR" evidence="3">
    <location>
        <begin position="543"/>
        <end position="576"/>
    </location>
</feature>
<feature type="repeat" description="TPR" evidence="3">
    <location>
        <begin position="826"/>
        <end position="859"/>
    </location>
</feature>
<keyword evidence="1" id="KW-0677">Repeat</keyword>
<dbReference type="Pfam" id="PF13424">
    <property type="entry name" value="TPR_12"/>
    <property type="match status" value="1"/>
</dbReference>
<dbReference type="PANTHER" id="PTHR44858">
    <property type="entry name" value="TETRATRICOPEPTIDE REPEAT PROTEIN 6"/>
    <property type="match status" value="1"/>
</dbReference>
<proteinExistence type="predicted"/>
<dbReference type="SMART" id="SM00028">
    <property type="entry name" value="TPR"/>
    <property type="match status" value="17"/>
</dbReference>
<dbReference type="Gene3D" id="1.25.40.10">
    <property type="entry name" value="Tetratricopeptide repeat domain"/>
    <property type="match status" value="5"/>
</dbReference>
<dbReference type="AlphaFoldDB" id="A0A517TRI5"/>
<evidence type="ECO:0000313" key="4">
    <source>
        <dbReference type="EMBL" id="QDT70993.1"/>
    </source>
</evidence>
<keyword evidence="2 3" id="KW-0802">TPR repeat</keyword>
<keyword evidence="5" id="KW-1185">Reference proteome</keyword>
<evidence type="ECO:0000256" key="2">
    <source>
        <dbReference type="ARBA" id="ARBA00022803"/>
    </source>
</evidence>
<dbReference type="RefSeq" id="WP_168206585.1">
    <property type="nucleotide sequence ID" value="NZ_CP036339.1"/>
</dbReference>